<dbReference type="EMBL" id="JPXS01000003">
    <property type="protein sequence ID" value="KGQ34587.1"/>
    <property type="molecule type" value="Genomic_DNA"/>
</dbReference>
<keyword evidence="8" id="KW-0479">Metal-binding</keyword>
<evidence type="ECO:0000256" key="4">
    <source>
        <dbReference type="ARBA" id="ARBA00022692"/>
    </source>
</evidence>
<evidence type="ECO:0000256" key="3">
    <source>
        <dbReference type="ARBA" id="ARBA00022617"/>
    </source>
</evidence>
<comment type="caution">
    <text evidence="10">The sequence shown here is derived from an EMBL/GenBank/DDBJ whole genome shotgun (WGS) entry which is preliminary data.</text>
</comment>
<dbReference type="GO" id="GO:0020037">
    <property type="term" value="F:heme binding"/>
    <property type="evidence" value="ECO:0007669"/>
    <property type="project" value="UniProtKB-UniRule"/>
</dbReference>
<gene>
    <name evidence="8" type="primary">msrQ</name>
    <name evidence="10" type="ORF">JP32_00390</name>
</gene>
<dbReference type="PANTHER" id="PTHR36964">
    <property type="entry name" value="PROTEIN-METHIONINE-SULFOXIDE REDUCTASE HEME-BINDING SUBUNIT MSRQ"/>
    <property type="match status" value="1"/>
</dbReference>
<evidence type="ECO:0000256" key="6">
    <source>
        <dbReference type="ARBA" id="ARBA00023004"/>
    </source>
</evidence>
<keyword evidence="5 8" id="KW-1133">Transmembrane helix</keyword>
<evidence type="ECO:0000313" key="10">
    <source>
        <dbReference type="EMBL" id="KGQ34587.1"/>
    </source>
</evidence>
<evidence type="ECO:0000313" key="11">
    <source>
        <dbReference type="Proteomes" id="UP000030526"/>
    </source>
</evidence>
<dbReference type="InterPro" id="IPR013130">
    <property type="entry name" value="Fe3_Rdtase_TM_dom"/>
</dbReference>
<evidence type="ECO:0000256" key="7">
    <source>
        <dbReference type="ARBA" id="ARBA00023136"/>
    </source>
</evidence>
<dbReference type="HAMAP" id="MF_01207">
    <property type="entry name" value="MsrQ"/>
    <property type="match status" value="1"/>
</dbReference>
<evidence type="ECO:0000256" key="1">
    <source>
        <dbReference type="ARBA" id="ARBA00004141"/>
    </source>
</evidence>
<comment type="cofactor">
    <cofactor evidence="8">
        <name>heme b</name>
        <dbReference type="ChEBI" id="CHEBI:60344"/>
    </cofactor>
    <text evidence="8">Binds 1 heme b (iron(II)-protoporphyrin IX) group per subunit.</text>
</comment>
<feature type="transmembrane region" description="Helical" evidence="8">
    <location>
        <begin position="145"/>
        <end position="164"/>
    </location>
</feature>
<evidence type="ECO:0000256" key="8">
    <source>
        <dbReference type="HAMAP-Rule" id="MF_01207"/>
    </source>
</evidence>
<feature type="transmembrane region" description="Helical" evidence="8">
    <location>
        <begin position="12"/>
        <end position="29"/>
    </location>
</feature>
<keyword evidence="8" id="KW-0249">Electron transport</keyword>
<comment type="cofactor">
    <cofactor evidence="8">
        <name>FMN</name>
        <dbReference type="ChEBI" id="CHEBI:58210"/>
    </cofactor>
    <text evidence="8">Binds 1 FMN per subunit.</text>
</comment>
<sequence length="199" mass="23140">MLFKILRYCIHLGGVIPLLWLIYAINFNLVSSFGTDPIKEIIHFLGYTALLFLLILFSFRIITQCLRQPILLPLHRSLGLWGLFWLSLHIVGYLALELGFDFQLFISEIVSRTYLQIGFIAMILLVLIALSSIPYIKRRLGKRWFSLHQLSLLVVVLAAIHYYLSLKAYNIDSLLFLALCGVFVLWKTFARRVLAWCYR</sequence>
<feature type="domain" description="Ferric oxidoreductase" evidence="9">
    <location>
        <begin position="48"/>
        <end position="158"/>
    </location>
</feature>
<evidence type="ECO:0000256" key="5">
    <source>
        <dbReference type="ARBA" id="ARBA00022989"/>
    </source>
</evidence>
<feature type="transmembrane region" description="Helical" evidence="8">
    <location>
        <begin position="170"/>
        <end position="189"/>
    </location>
</feature>
<comment type="subunit">
    <text evidence="8">Heterodimer of a catalytic subunit (MsrP) and a heme-binding subunit (MsrQ).</text>
</comment>
<accession>A0A0A2XU53</accession>
<keyword evidence="6 8" id="KW-0408">Iron</keyword>
<dbReference type="GO" id="GO:0010181">
    <property type="term" value="F:FMN binding"/>
    <property type="evidence" value="ECO:0007669"/>
    <property type="project" value="UniProtKB-UniRule"/>
</dbReference>
<dbReference type="InterPro" id="IPR022837">
    <property type="entry name" value="MsrQ-like"/>
</dbReference>
<keyword evidence="8" id="KW-0285">Flavoprotein</keyword>
<dbReference type="GO" id="GO:0009055">
    <property type="term" value="F:electron transfer activity"/>
    <property type="evidence" value="ECO:0007669"/>
    <property type="project" value="UniProtKB-UniRule"/>
</dbReference>
<dbReference type="Pfam" id="PF01794">
    <property type="entry name" value="Ferric_reduct"/>
    <property type="match status" value="1"/>
</dbReference>
<dbReference type="AlphaFoldDB" id="A0A0A2XU53"/>
<dbReference type="PANTHER" id="PTHR36964:SF1">
    <property type="entry name" value="PROTEIN-METHIONINE-SULFOXIDE REDUCTASE HEME-BINDING SUBUNIT MSRQ"/>
    <property type="match status" value="1"/>
</dbReference>
<dbReference type="GO" id="GO:0016679">
    <property type="term" value="F:oxidoreductase activity, acting on diphenols and related substances as donors"/>
    <property type="evidence" value="ECO:0007669"/>
    <property type="project" value="TreeGrafter"/>
</dbReference>
<proteinExistence type="inferred from homology"/>
<keyword evidence="4 8" id="KW-0812">Transmembrane</keyword>
<feature type="transmembrane region" description="Helical" evidence="8">
    <location>
        <begin position="114"/>
        <end position="133"/>
    </location>
</feature>
<keyword evidence="2 8" id="KW-0813">Transport</keyword>
<organism evidence="10 11">
    <name type="scientific">Gallibacterium anatis</name>
    <dbReference type="NCBI Taxonomy" id="750"/>
    <lineage>
        <taxon>Bacteria</taxon>
        <taxon>Pseudomonadati</taxon>
        <taxon>Pseudomonadota</taxon>
        <taxon>Gammaproteobacteria</taxon>
        <taxon>Pasteurellales</taxon>
        <taxon>Pasteurellaceae</taxon>
        <taxon>Gallibacterium</taxon>
    </lineage>
</organism>
<feature type="transmembrane region" description="Helical" evidence="8">
    <location>
        <begin position="41"/>
        <end position="62"/>
    </location>
</feature>
<comment type="subcellular location">
    <subcellularLocation>
        <location evidence="8">Cell membrane</location>
        <topology evidence="8">Multi-pass membrane protein</topology>
    </subcellularLocation>
    <subcellularLocation>
        <location evidence="1">Membrane</location>
        <topology evidence="1">Multi-pass membrane protein</topology>
    </subcellularLocation>
</comment>
<dbReference type="GO" id="GO:0030091">
    <property type="term" value="P:protein repair"/>
    <property type="evidence" value="ECO:0007669"/>
    <property type="project" value="UniProtKB-UniRule"/>
</dbReference>
<dbReference type="GO" id="GO:0046872">
    <property type="term" value="F:metal ion binding"/>
    <property type="evidence" value="ECO:0007669"/>
    <property type="project" value="UniProtKB-KW"/>
</dbReference>
<keyword evidence="7 8" id="KW-0472">Membrane</keyword>
<reference evidence="10 11" key="1">
    <citation type="submission" date="2014-08" db="EMBL/GenBank/DDBJ databases">
        <title>Chaperone-usher fimbriae in a diverse selection of Gallibacterium genomes.</title>
        <authorList>
            <person name="Kudirkiene E."/>
            <person name="Bager R.J."/>
            <person name="Johnson T.J."/>
            <person name="Bojesen A.M."/>
        </authorList>
    </citation>
    <scope>NUCLEOTIDE SEQUENCE [LARGE SCALE GENOMIC DNA]</scope>
    <source>
        <strain evidence="10 11">20558/3kl.</strain>
    </source>
</reference>
<feature type="transmembrane region" description="Helical" evidence="8">
    <location>
        <begin position="74"/>
        <end position="94"/>
    </location>
</feature>
<comment type="function">
    <text evidence="8">Part of the MsrPQ system that repairs oxidized periplasmic proteins containing methionine sulfoxide residues (Met-O), using respiratory chain electrons. Thus protects these proteins from oxidative-stress damage caused by reactive species of oxygen and chlorine generated by the host defense mechanisms. MsrPQ is essential for the maintenance of envelope integrity under bleach stress, rescuing a wide series of structurally unrelated periplasmic proteins from methionine oxidation. MsrQ provides electrons for reduction to the reductase catalytic subunit MsrP, using the quinone pool of the respiratory chain.</text>
</comment>
<keyword evidence="8" id="KW-1003">Cell membrane</keyword>
<keyword evidence="3 8" id="KW-0349">Heme</keyword>
<evidence type="ECO:0000259" key="9">
    <source>
        <dbReference type="Pfam" id="PF01794"/>
    </source>
</evidence>
<comment type="similarity">
    <text evidence="8">Belongs to the MsrQ family.</text>
</comment>
<name>A0A0A2XU53_9PAST</name>
<protein>
    <recommendedName>
        <fullName evidence="8">Protein-methionine-sulfoxide reductase heme-binding subunit MsrQ</fullName>
    </recommendedName>
    <alternativeName>
        <fullName evidence="8">Flavocytochrome MsrQ</fullName>
    </alternativeName>
</protein>
<keyword evidence="8" id="KW-0288">FMN</keyword>
<dbReference type="Proteomes" id="UP000030526">
    <property type="component" value="Unassembled WGS sequence"/>
</dbReference>
<dbReference type="GO" id="GO:0005886">
    <property type="term" value="C:plasma membrane"/>
    <property type="evidence" value="ECO:0007669"/>
    <property type="project" value="UniProtKB-SubCell"/>
</dbReference>
<dbReference type="RefSeq" id="WP_039083182.1">
    <property type="nucleotide sequence ID" value="NZ_AP035889.1"/>
</dbReference>
<evidence type="ECO:0000256" key="2">
    <source>
        <dbReference type="ARBA" id="ARBA00022448"/>
    </source>
</evidence>